<gene>
    <name evidence="2" type="ORF">AN215_05670</name>
</gene>
<dbReference type="EMBL" id="LJGT01000037">
    <property type="protein sequence ID" value="OEU91943.1"/>
    <property type="molecule type" value="Genomic_DNA"/>
</dbReference>
<dbReference type="Gene3D" id="3.20.20.30">
    <property type="entry name" value="Luciferase-like domain"/>
    <property type="match status" value="1"/>
</dbReference>
<feature type="domain" description="Luciferase-like" evidence="1">
    <location>
        <begin position="2"/>
        <end position="66"/>
    </location>
</feature>
<dbReference type="InterPro" id="IPR036661">
    <property type="entry name" value="Luciferase-like_sf"/>
</dbReference>
<organism evidence="2 3">
    <name type="scientific">Streptomyces abyssalis</name>
    <dbReference type="NCBI Taxonomy" id="933944"/>
    <lineage>
        <taxon>Bacteria</taxon>
        <taxon>Bacillati</taxon>
        <taxon>Actinomycetota</taxon>
        <taxon>Actinomycetes</taxon>
        <taxon>Kitasatosporales</taxon>
        <taxon>Streptomycetaceae</taxon>
        <taxon>Streptomyces</taxon>
    </lineage>
</organism>
<comment type="caution">
    <text evidence="2">The sequence shown here is derived from an EMBL/GenBank/DDBJ whole genome shotgun (WGS) entry which is preliminary data.</text>
</comment>
<evidence type="ECO:0000313" key="2">
    <source>
        <dbReference type="EMBL" id="OEU91943.1"/>
    </source>
</evidence>
<evidence type="ECO:0000313" key="3">
    <source>
        <dbReference type="Proteomes" id="UP000176087"/>
    </source>
</evidence>
<dbReference type="STRING" id="933944.AN215_05670"/>
<dbReference type="PATRIC" id="fig|933944.5.peg.1515"/>
<protein>
    <recommendedName>
        <fullName evidence="1">Luciferase-like domain-containing protein</fullName>
    </recommendedName>
</protein>
<dbReference type="GO" id="GO:0016705">
    <property type="term" value="F:oxidoreductase activity, acting on paired donors, with incorporation or reduction of molecular oxygen"/>
    <property type="evidence" value="ECO:0007669"/>
    <property type="project" value="InterPro"/>
</dbReference>
<reference evidence="2 3" key="1">
    <citation type="journal article" date="2016" name="Front. Microbiol.">
        <title>Comparative Genomics Analysis of Streptomyces Species Reveals Their Adaptation to the Marine Environment and Their Diversity at the Genomic Level.</title>
        <authorList>
            <person name="Tian X."/>
            <person name="Zhang Z."/>
            <person name="Yang T."/>
            <person name="Chen M."/>
            <person name="Li J."/>
            <person name="Chen F."/>
            <person name="Yang J."/>
            <person name="Li W."/>
            <person name="Zhang B."/>
            <person name="Zhang Z."/>
            <person name="Wu J."/>
            <person name="Zhang C."/>
            <person name="Long L."/>
            <person name="Xiao J."/>
        </authorList>
    </citation>
    <scope>NUCLEOTIDE SEQUENCE [LARGE SCALE GENOMIC DNA]</scope>
    <source>
        <strain evidence="2 3">SCSIO 10390</strain>
    </source>
</reference>
<dbReference type="InterPro" id="IPR011251">
    <property type="entry name" value="Luciferase-like_dom"/>
</dbReference>
<accession>A0A1E7JSR6</accession>
<sequence length="70" mass="7469">MLGIVRRLRAGGKVDHHGEHLRVEGAELSRLPEPAPRVYFGGSSPAAGEVAARHTDVYLTWGVNPGALRG</sequence>
<dbReference type="Pfam" id="PF00296">
    <property type="entry name" value="Bac_luciferase"/>
    <property type="match status" value="1"/>
</dbReference>
<dbReference type="Proteomes" id="UP000176087">
    <property type="component" value="Unassembled WGS sequence"/>
</dbReference>
<evidence type="ECO:0000259" key="1">
    <source>
        <dbReference type="Pfam" id="PF00296"/>
    </source>
</evidence>
<proteinExistence type="predicted"/>
<dbReference type="AlphaFoldDB" id="A0A1E7JSR6"/>
<name>A0A1E7JSR6_9ACTN</name>
<keyword evidence="3" id="KW-1185">Reference proteome</keyword>
<dbReference type="SUPFAM" id="SSF51679">
    <property type="entry name" value="Bacterial luciferase-like"/>
    <property type="match status" value="1"/>
</dbReference>